<keyword evidence="1" id="KW-1133">Transmembrane helix</keyword>
<evidence type="ECO:0000313" key="2">
    <source>
        <dbReference type="EMBL" id="KAJ7036795.1"/>
    </source>
</evidence>
<feature type="transmembrane region" description="Helical" evidence="1">
    <location>
        <begin position="82"/>
        <end position="100"/>
    </location>
</feature>
<reference evidence="2" key="1">
    <citation type="submission" date="2023-03" db="EMBL/GenBank/DDBJ databases">
        <title>Massive genome expansion in bonnet fungi (Mycena s.s.) driven by repeated elements and novel gene families across ecological guilds.</title>
        <authorList>
            <consortium name="Lawrence Berkeley National Laboratory"/>
            <person name="Harder C.B."/>
            <person name="Miyauchi S."/>
            <person name="Viragh M."/>
            <person name="Kuo A."/>
            <person name="Thoen E."/>
            <person name="Andreopoulos B."/>
            <person name="Lu D."/>
            <person name="Skrede I."/>
            <person name="Drula E."/>
            <person name="Henrissat B."/>
            <person name="Morin E."/>
            <person name="Kohler A."/>
            <person name="Barry K."/>
            <person name="LaButti K."/>
            <person name="Morin E."/>
            <person name="Salamov A."/>
            <person name="Lipzen A."/>
            <person name="Mereny Z."/>
            <person name="Hegedus B."/>
            <person name="Baldrian P."/>
            <person name="Stursova M."/>
            <person name="Weitz H."/>
            <person name="Taylor A."/>
            <person name="Grigoriev I.V."/>
            <person name="Nagy L.G."/>
            <person name="Martin F."/>
            <person name="Kauserud H."/>
        </authorList>
    </citation>
    <scope>NUCLEOTIDE SEQUENCE</scope>
    <source>
        <strain evidence="2">CBHHK200</strain>
    </source>
</reference>
<name>A0AAD6SZQ8_9AGAR</name>
<feature type="non-terminal residue" evidence="2">
    <location>
        <position position="195"/>
    </location>
</feature>
<keyword evidence="3" id="KW-1185">Reference proteome</keyword>
<keyword evidence="1" id="KW-0472">Membrane</keyword>
<feature type="transmembrane region" description="Helical" evidence="1">
    <location>
        <begin position="37"/>
        <end position="61"/>
    </location>
</feature>
<protein>
    <submittedName>
        <fullName evidence="2">Uncharacterized protein</fullName>
    </submittedName>
</protein>
<gene>
    <name evidence="2" type="ORF">C8F04DRAFT_1094426</name>
</gene>
<evidence type="ECO:0000313" key="3">
    <source>
        <dbReference type="Proteomes" id="UP001218188"/>
    </source>
</evidence>
<evidence type="ECO:0000256" key="1">
    <source>
        <dbReference type="SAM" id="Phobius"/>
    </source>
</evidence>
<organism evidence="2 3">
    <name type="scientific">Mycena alexandri</name>
    <dbReference type="NCBI Taxonomy" id="1745969"/>
    <lineage>
        <taxon>Eukaryota</taxon>
        <taxon>Fungi</taxon>
        <taxon>Dikarya</taxon>
        <taxon>Basidiomycota</taxon>
        <taxon>Agaricomycotina</taxon>
        <taxon>Agaricomycetes</taxon>
        <taxon>Agaricomycetidae</taxon>
        <taxon>Agaricales</taxon>
        <taxon>Marasmiineae</taxon>
        <taxon>Mycenaceae</taxon>
        <taxon>Mycena</taxon>
    </lineage>
</organism>
<feature type="transmembrane region" description="Helical" evidence="1">
    <location>
        <begin position="12"/>
        <end position="31"/>
    </location>
</feature>
<comment type="caution">
    <text evidence="2">The sequence shown here is derived from an EMBL/GenBank/DDBJ whole genome shotgun (WGS) entry which is preliminary data.</text>
</comment>
<dbReference type="Proteomes" id="UP001218188">
    <property type="component" value="Unassembled WGS sequence"/>
</dbReference>
<feature type="transmembrane region" description="Helical" evidence="1">
    <location>
        <begin position="129"/>
        <end position="152"/>
    </location>
</feature>
<accession>A0AAD6SZQ8</accession>
<dbReference type="EMBL" id="JARJCM010000041">
    <property type="protein sequence ID" value="KAJ7036795.1"/>
    <property type="molecule type" value="Genomic_DNA"/>
</dbReference>
<keyword evidence="1" id="KW-0812">Transmembrane</keyword>
<dbReference type="AlphaFoldDB" id="A0AAD6SZQ8"/>
<sequence>MSPTSLANRYRLIYALCLLQIIVTVATIPVYPLTDALARLLLLSLATHASFTVGIMHARILPFTQKSDPNARSSHVDRQYRWLQAMVCVWAVCLGCFYAVKDVPDFEPLTTAFMSCASTPCSFLGWKCILLGLDVVIPIGLTVAFFFASLGLKHCAIALYGTEIVAAPQFGVEGCSCRRCDDGACRGVWVGYARL</sequence>
<proteinExistence type="predicted"/>